<dbReference type="GO" id="GO:0000166">
    <property type="term" value="F:nucleotide binding"/>
    <property type="evidence" value="ECO:0007669"/>
    <property type="project" value="InterPro"/>
</dbReference>
<dbReference type="UniPathway" id="UPA00148">
    <property type="reaction ID" value="UER00236"/>
</dbReference>
<comment type="caution">
    <text evidence="1">The sequence shown here is derived from an EMBL/GenBank/DDBJ whole genome shotgun (WGS) entry which is preliminary data.</text>
</comment>
<protein>
    <submittedName>
        <fullName evidence="1">Uncharacterized protein</fullName>
    </submittedName>
</protein>
<dbReference type="InterPro" id="IPR003203">
    <property type="entry name" value="CobU/CobP"/>
</dbReference>
<dbReference type="GO" id="GO:0009236">
    <property type="term" value="P:cobalamin biosynthetic process"/>
    <property type="evidence" value="ECO:0007669"/>
    <property type="project" value="UniProtKB-UniPathway"/>
</dbReference>
<dbReference type="GO" id="GO:0043752">
    <property type="term" value="F:adenosylcobinamide kinase activity"/>
    <property type="evidence" value="ECO:0007669"/>
    <property type="project" value="InterPro"/>
</dbReference>
<keyword evidence="2" id="KW-1185">Reference proteome</keyword>
<evidence type="ECO:0000313" key="2">
    <source>
        <dbReference type="Proteomes" id="UP000053681"/>
    </source>
</evidence>
<gene>
    <name evidence="1" type="ORF">AS180_17020</name>
</gene>
<dbReference type="Gene3D" id="3.40.50.300">
    <property type="entry name" value="P-loop containing nucleotide triphosphate hydrolases"/>
    <property type="match status" value="1"/>
</dbReference>
<dbReference type="Proteomes" id="UP000053681">
    <property type="component" value="Unassembled WGS sequence"/>
</dbReference>
<dbReference type="InterPro" id="IPR027417">
    <property type="entry name" value="P-loop_NTPase"/>
</dbReference>
<name>A0A0V8JI73_9BACI</name>
<dbReference type="AlphaFoldDB" id="A0A0V8JI73"/>
<sequence>MHFVFGGAFNGKRKWVKKQYENQITEWHSAYEDFIKMPTLVKGDQYIVIEGMELYIKELIDSGKTVEEVCCYFKEQLQAWRAENLLENVIVIGTEIGKGIVPMSQNDRSWRDACGYVYQMLVAEAETVDRIWYGISNRIKEE</sequence>
<accession>A0A0V8JI73</accession>
<dbReference type="Pfam" id="PF02283">
    <property type="entry name" value="CobU"/>
    <property type="match status" value="1"/>
</dbReference>
<dbReference type="SUPFAM" id="SSF52540">
    <property type="entry name" value="P-loop containing nucleoside triphosphate hydrolases"/>
    <property type="match status" value="1"/>
</dbReference>
<reference evidence="1 2" key="1">
    <citation type="submission" date="2015-11" db="EMBL/GenBank/DDBJ databases">
        <title>Bacillus caseinolyticus sp nov.</title>
        <authorList>
            <person name="Dastager S.G."/>
            <person name="Mawlankar R."/>
        </authorList>
    </citation>
    <scope>NUCLEOTIDE SEQUENCE [LARGE SCALE GENOMIC DNA]</scope>
    <source>
        <strain evidence="1 2">SGD-V-76</strain>
    </source>
</reference>
<proteinExistence type="predicted"/>
<organism evidence="1 2">
    <name type="scientific">Priestia veravalensis</name>
    <dbReference type="NCBI Taxonomy" id="1414648"/>
    <lineage>
        <taxon>Bacteria</taxon>
        <taxon>Bacillati</taxon>
        <taxon>Bacillota</taxon>
        <taxon>Bacilli</taxon>
        <taxon>Bacillales</taxon>
        <taxon>Bacillaceae</taxon>
        <taxon>Priestia</taxon>
    </lineage>
</organism>
<dbReference type="RefSeq" id="WP_025907704.1">
    <property type="nucleotide sequence ID" value="NZ_KQ758684.1"/>
</dbReference>
<evidence type="ECO:0000313" key="1">
    <source>
        <dbReference type="EMBL" id="KSU86726.1"/>
    </source>
</evidence>
<dbReference type="EMBL" id="LNQP01000069">
    <property type="protein sequence ID" value="KSU86726.1"/>
    <property type="molecule type" value="Genomic_DNA"/>
</dbReference>